<protein>
    <submittedName>
        <fullName evidence="1">Uncharacterized protein</fullName>
    </submittedName>
</protein>
<evidence type="ECO:0000313" key="1">
    <source>
        <dbReference type="EnsemblPlants" id="ONIVA10G04890.1"/>
    </source>
</evidence>
<organism evidence="1">
    <name type="scientific">Oryza nivara</name>
    <name type="common">Indian wild rice</name>
    <name type="synonym">Oryza sativa f. spontanea</name>
    <dbReference type="NCBI Taxonomy" id="4536"/>
    <lineage>
        <taxon>Eukaryota</taxon>
        <taxon>Viridiplantae</taxon>
        <taxon>Streptophyta</taxon>
        <taxon>Embryophyta</taxon>
        <taxon>Tracheophyta</taxon>
        <taxon>Spermatophyta</taxon>
        <taxon>Magnoliopsida</taxon>
        <taxon>Liliopsida</taxon>
        <taxon>Poales</taxon>
        <taxon>Poaceae</taxon>
        <taxon>BOP clade</taxon>
        <taxon>Oryzoideae</taxon>
        <taxon>Oryzeae</taxon>
        <taxon>Oryzinae</taxon>
        <taxon>Oryza</taxon>
    </lineage>
</organism>
<dbReference type="EnsemblPlants" id="ONIVA10G04890.1">
    <property type="protein sequence ID" value="ONIVA10G04890.1"/>
    <property type="gene ID" value="ONIVA10G04890"/>
</dbReference>
<accession>A0A0E0IQG4</accession>
<reference evidence="1" key="2">
    <citation type="submission" date="2018-04" db="EMBL/GenBank/DDBJ databases">
        <title>OnivRS2 (Oryza nivara Reference Sequence Version 2).</title>
        <authorList>
            <person name="Zhang J."/>
            <person name="Kudrna D."/>
            <person name="Lee S."/>
            <person name="Talag J."/>
            <person name="Rajasekar S."/>
            <person name="Welchert J."/>
            <person name="Hsing Y.-I."/>
            <person name="Wing R.A."/>
        </authorList>
    </citation>
    <scope>NUCLEOTIDE SEQUENCE [LARGE SCALE GENOMIC DNA]</scope>
</reference>
<reference evidence="1" key="1">
    <citation type="submission" date="2015-04" db="UniProtKB">
        <authorList>
            <consortium name="EnsemblPlants"/>
        </authorList>
    </citation>
    <scope>IDENTIFICATION</scope>
    <source>
        <strain evidence="1">SL10</strain>
    </source>
</reference>
<dbReference type="Gramene" id="ONIVA10G04890.1">
    <property type="protein sequence ID" value="ONIVA10G04890.1"/>
    <property type="gene ID" value="ONIVA10G04890"/>
</dbReference>
<proteinExistence type="predicted"/>
<keyword evidence="2" id="KW-1185">Reference proteome</keyword>
<sequence>MSSAAAADRHRLPPCRCPPRPLLTGADSRIVASASLPTGTAEASAACMTTSPPSPSQAFLLQIAAG</sequence>
<name>A0A0E0IQG4_ORYNI</name>
<evidence type="ECO:0000313" key="2">
    <source>
        <dbReference type="Proteomes" id="UP000006591"/>
    </source>
</evidence>
<dbReference type="AlphaFoldDB" id="A0A0E0IQG4"/>
<dbReference type="Proteomes" id="UP000006591">
    <property type="component" value="Chromosome 10"/>
</dbReference>
<dbReference type="HOGENOM" id="CLU_2835541_0_0_1"/>